<proteinExistence type="predicted"/>
<gene>
    <name evidence="1" type="ORF">JBF12_20405</name>
</gene>
<protein>
    <submittedName>
        <fullName evidence="1">Sirohydrochlorin chelatase</fullName>
    </submittedName>
</protein>
<reference evidence="1 2" key="1">
    <citation type="submission" date="2020-12" db="EMBL/GenBank/DDBJ databases">
        <authorList>
            <person name="Kusuma A.B."/>
            <person name="Nouioui I."/>
            <person name="Goodfellow M."/>
        </authorList>
    </citation>
    <scope>NUCLEOTIDE SEQUENCE [LARGE SCALE GENOMIC DNA]</scope>
    <source>
        <strain evidence="1 2">DSM 41764</strain>
    </source>
</reference>
<evidence type="ECO:0000313" key="1">
    <source>
        <dbReference type="EMBL" id="MBI0315297.1"/>
    </source>
</evidence>
<name>A0ABS0RD25_9ACTN</name>
<sequence length="29" mass="3074">VLGPAPELARLLLARYDEARTAPPVLLSA</sequence>
<dbReference type="Proteomes" id="UP000638849">
    <property type="component" value="Unassembled WGS sequence"/>
</dbReference>
<accession>A0ABS0RD25</accession>
<organism evidence="1 2">
    <name type="scientific">Streptomyces javensis</name>
    <dbReference type="NCBI Taxonomy" id="114698"/>
    <lineage>
        <taxon>Bacteria</taxon>
        <taxon>Bacillati</taxon>
        <taxon>Actinomycetota</taxon>
        <taxon>Actinomycetes</taxon>
        <taxon>Kitasatosporales</taxon>
        <taxon>Streptomycetaceae</taxon>
        <taxon>Streptomyces</taxon>
        <taxon>Streptomyces violaceusniger group</taxon>
    </lineage>
</organism>
<keyword evidence="2" id="KW-1185">Reference proteome</keyword>
<evidence type="ECO:0000313" key="2">
    <source>
        <dbReference type="Proteomes" id="UP000638849"/>
    </source>
</evidence>
<feature type="non-terminal residue" evidence="1">
    <location>
        <position position="1"/>
    </location>
</feature>
<comment type="caution">
    <text evidence="1">The sequence shown here is derived from an EMBL/GenBank/DDBJ whole genome shotgun (WGS) entry which is preliminary data.</text>
</comment>
<dbReference type="EMBL" id="JAEEAQ010000187">
    <property type="protein sequence ID" value="MBI0315297.1"/>
    <property type="molecule type" value="Genomic_DNA"/>
</dbReference>